<keyword evidence="3" id="KW-0732">Signal</keyword>
<dbReference type="AlphaFoldDB" id="A0A7S7SI70"/>
<dbReference type="InterPro" id="IPR011042">
    <property type="entry name" value="6-blade_b-propeller_TolB-like"/>
</dbReference>
<evidence type="ECO:0000313" key="6">
    <source>
        <dbReference type="Proteomes" id="UP000593892"/>
    </source>
</evidence>
<evidence type="ECO:0000256" key="1">
    <source>
        <dbReference type="ARBA" id="ARBA00022737"/>
    </source>
</evidence>
<feature type="domain" description="Teneurin NHL" evidence="4">
    <location>
        <begin position="151"/>
        <end position="202"/>
    </location>
</feature>
<dbReference type="PANTHER" id="PTHR46388">
    <property type="entry name" value="NHL REPEAT-CONTAINING PROTEIN 2"/>
    <property type="match status" value="1"/>
</dbReference>
<dbReference type="PANTHER" id="PTHR46388:SF2">
    <property type="entry name" value="NHL REPEAT-CONTAINING PROTEIN 2"/>
    <property type="match status" value="1"/>
</dbReference>
<dbReference type="SUPFAM" id="SSF63829">
    <property type="entry name" value="Calcium-dependent phosphotriesterase"/>
    <property type="match status" value="1"/>
</dbReference>
<dbReference type="RefSeq" id="WP_194448376.1">
    <property type="nucleotide sequence ID" value="NZ_CP063849.1"/>
</dbReference>
<dbReference type="KEGG" id="pfer:IRI77_28555"/>
<dbReference type="InterPro" id="IPR056822">
    <property type="entry name" value="TEN_NHL"/>
</dbReference>
<feature type="chain" id="PRO_5032480051" description="Teneurin NHL domain-containing protein" evidence="3">
    <location>
        <begin position="22"/>
        <end position="1023"/>
    </location>
</feature>
<evidence type="ECO:0000313" key="5">
    <source>
        <dbReference type="EMBL" id="QOY86707.1"/>
    </source>
</evidence>
<evidence type="ECO:0000256" key="3">
    <source>
        <dbReference type="SAM" id="SignalP"/>
    </source>
</evidence>
<dbReference type="NCBIfam" id="TIGR03437">
    <property type="entry name" value="Soli_cterm"/>
    <property type="match status" value="1"/>
</dbReference>
<feature type="repeat" description="NHL" evidence="2">
    <location>
        <begin position="162"/>
        <end position="192"/>
    </location>
</feature>
<feature type="domain" description="Teneurin NHL" evidence="4">
    <location>
        <begin position="94"/>
        <end position="145"/>
    </location>
</feature>
<dbReference type="Pfam" id="PF25021">
    <property type="entry name" value="TEN_NHL"/>
    <property type="match status" value="4"/>
</dbReference>
<feature type="domain" description="Teneurin NHL" evidence="4">
    <location>
        <begin position="207"/>
        <end position="258"/>
    </location>
</feature>
<feature type="repeat" description="NHL" evidence="2">
    <location>
        <begin position="110"/>
        <end position="136"/>
    </location>
</feature>
<evidence type="ECO:0000256" key="2">
    <source>
        <dbReference type="PROSITE-ProRule" id="PRU00504"/>
    </source>
</evidence>
<dbReference type="InterPro" id="IPR017803">
    <property type="entry name" value="CHP03437_C"/>
</dbReference>
<sequence length="1023" mass="100382">MTRAGSTIALVLLAGCLPCHAQGLIQTVAGTGTCCNDSDGQAATKAWIPGLSGIALDQNGNLYIFDVASSKVRKVNSAGIISTVAGNGVPGFGGDGGPAVNAQLFGTNNSGIAVDSQGNLYISDGNNQRIRKVDANGIITTVAGNGSAGFSGDGGPALQAAFFYPEGIALDAQGNLYIADSSNNRIRKITPAGAISTVAGNGNVSFSGDGGQASLAGVHRPEGVAADAQGNLYIAETSDSRVRMVNAAGVISTVAGLTAKTNGFSGDGGPAAGATLRGPIGMAVDGSGSLYIADNGNGRIRKVDAAGIITTIAGNGTSGFSGDGGPATSAGLGVPIAVALDSAGGLYIGGSASGAKRVRKVAFAAPPVTLAPASLSFSYTAGGDLPPSQNVTVSSTAGAQDFTVSTTIPGNGAWLAVTPNAGTTAASLTVSIDPTGLPGGVYRAALTVTPKVNTYPPQSLAVTLTVNGPAAPTLLSAVNASGYQGTLAPGALVLLTGSGLGPDPAAAATAPGYPTSLGGSSVRFTALNGGGSFDAALVSAASGQVTAQIPSSAMPGDYAVNVSYNGLTSSAVTLTLAAASFGIDTVNALGTGPARASIENVNGGNSLVRFTSGTWTQNGVDWTLTPAHGGDTIVLTGTGGGADLANDTGGTSGDQAVAGNFSVLVGGQALVPSFAGATVGLPGAWLIRFTLPVDIAPGCFTTLQVSANGLVGSLSTLAIAAPGEPVCQDTQLSANTLAILDAGGALNIAGFAVTKLTQTTTYITAAGAAPTVIVGKQEMISGGISRYTAAEWAAIYTGIKFDACTVDDRTAPANAKSPAAPDGYLDAGVTIPTSGPGVPPAAALAIYDSSKGPVYDLVLTDGTIQQGGTYALAATGGADVGAFDVAVPFPISFDVTGWANLNLLDRSQPLTVSWTGEGFNLVQIVIGTSKTLGKDATGTNIVHNVSISCQVPAAPGSYTIPAAAMAYLLPEGIDSASLATGSGILAVEGLNIRPFNAPLVGGGQTDYGGFTSILSLGKNLIVQ</sequence>
<evidence type="ECO:0000259" key="4">
    <source>
        <dbReference type="Pfam" id="PF25021"/>
    </source>
</evidence>
<dbReference type="InterPro" id="IPR001258">
    <property type="entry name" value="NHL_repeat"/>
</dbReference>
<gene>
    <name evidence="5" type="ORF">IRI77_28555</name>
</gene>
<keyword evidence="6" id="KW-1185">Reference proteome</keyword>
<feature type="domain" description="Teneurin NHL" evidence="4">
    <location>
        <begin position="265"/>
        <end position="315"/>
    </location>
</feature>
<accession>A0A7S7SI70</accession>
<reference evidence="5 6" key="1">
    <citation type="submission" date="2020-10" db="EMBL/GenBank/DDBJ databases">
        <title>Complete genome sequence of Paludibaculum fermentans P105T, a facultatively anaerobic acidobacterium capable of dissimilatory Fe(III) reduction.</title>
        <authorList>
            <person name="Dedysh S.N."/>
            <person name="Beletsky A.V."/>
            <person name="Kulichevskaya I.S."/>
            <person name="Mardanov A.V."/>
            <person name="Ravin N.V."/>
        </authorList>
    </citation>
    <scope>NUCLEOTIDE SEQUENCE [LARGE SCALE GENOMIC DNA]</scope>
    <source>
        <strain evidence="5 6">P105</strain>
    </source>
</reference>
<protein>
    <recommendedName>
        <fullName evidence="4">Teneurin NHL domain-containing protein</fullName>
    </recommendedName>
</protein>
<dbReference type="Gene3D" id="2.120.10.30">
    <property type="entry name" value="TolB, C-terminal domain"/>
    <property type="match status" value="4"/>
</dbReference>
<dbReference type="PROSITE" id="PS51125">
    <property type="entry name" value="NHL"/>
    <property type="match status" value="2"/>
</dbReference>
<dbReference type="Proteomes" id="UP000593892">
    <property type="component" value="Chromosome"/>
</dbReference>
<proteinExistence type="predicted"/>
<organism evidence="5 6">
    <name type="scientific">Paludibaculum fermentans</name>
    <dbReference type="NCBI Taxonomy" id="1473598"/>
    <lineage>
        <taxon>Bacteria</taxon>
        <taxon>Pseudomonadati</taxon>
        <taxon>Acidobacteriota</taxon>
        <taxon>Terriglobia</taxon>
        <taxon>Bryobacterales</taxon>
        <taxon>Bryobacteraceae</taxon>
        <taxon>Paludibaculum</taxon>
    </lineage>
</organism>
<dbReference type="CDD" id="cd14953">
    <property type="entry name" value="NHL_like_1"/>
    <property type="match status" value="1"/>
</dbReference>
<dbReference type="PROSITE" id="PS51257">
    <property type="entry name" value="PROKAR_LIPOPROTEIN"/>
    <property type="match status" value="1"/>
</dbReference>
<feature type="signal peptide" evidence="3">
    <location>
        <begin position="1"/>
        <end position="21"/>
    </location>
</feature>
<keyword evidence="1" id="KW-0677">Repeat</keyword>
<dbReference type="EMBL" id="CP063849">
    <property type="protein sequence ID" value="QOY86707.1"/>
    <property type="molecule type" value="Genomic_DNA"/>
</dbReference>
<name>A0A7S7SI70_PALFE</name>